<dbReference type="InterPro" id="IPR045860">
    <property type="entry name" value="Snake_toxin-like_sf"/>
</dbReference>
<reference evidence="5" key="1">
    <citation type="submission" date="2025-08" db="UniProtKB">
        <authorList>
            <consortium name="Ensembl"/>
        </authorList>
    </citation>
    <scope>IDENTIFICATION</scope>
</reference>
<comment type="subcellular location">
    <subcellularLocation>
        <location evidence="1">Secreted</location>
    </subcellularLocation>
</comment>
<name>A0A8C7YXH5_9TELE</name>
<evidence type="ECO:0000259" key="4">
    <source>
        <dbReference type="SMART" id="SM00134"/>
    </source>
</evidence>
<feature type="domain" description="UPAR/Ly6" evidence="4">
    <location>
        <begin position="19"/>
        <end position="111"/>
    </location>
</feature>
<proteinExistence type="predicted"/>
<dbReference type="GeneTree" id="ENSGT00940000163304"/>
<protein>
    <recommendedName>
        <fullName evidence="4">UPAR/Ly6 domain-containing protein</fullName>
    </recommendedName>
</protein>
<dbReference type="Pfam" id="PF00021">
    <property type="entry name" value="UPAR_LY6"/>
    <property type="match status" value="2"/>
</dbReference>
<dbReference type="Proteomes" id="UP000694383">
    <property type="component" value="Unplaced"/>
</dbReference>
<feature type="domain" description="UPAR/Ly6" evidence="4">
    <location>
        <begin position="112"/>
        <end position="195"/>
    </location>
</feature>
<feature type="signal peptide" evidence="3">
    <location>
        <begin position="1"/>
        <end position="18"/>
    </location>
</feature>
<dbReference type="PANTHER" id="PTHR20914">
    <property type="entry name" value="LY6/PLAUR DOMAIN-CONTAINING PROTEIN 8"/>
    <property type="match status" value="1"/>
</dbReference>
<dbReference type="PANTHER" id="PTHR20914:SF26">
    <property type="entry name" value="PHOSPHOLIPASE A2 INHIBITOR CNF-LIKE"/>
    <property type="match status" value="1"/>
</dbReference>
<evidence type="ECO:0000256" key="3">
    <source>
        <dbReference type="SAM" id="SignalP"/>
    </source>
</evidence>
<feature type="chain" id="PRO_5034336901" description="UPAR/Ly6 domain-containing protein" evidence="3">
    <location>
        <begin position="19"/>
        <end position="210"/>
    </location>
</feature>
<evidence type="ECO:0000256" key="2">
    <source>
        <dbReference type="ARBA" id="ARBA00022525"/>
    </source>
</evidence>
<accession>A0A8C7YXH5</accession>
<organism evidence="5 6">
    <name type="scientific">Oryzias sinensis</name>
    <name type="common">Chinese medaka</name>
    <dbReference type="NCBI Taxonomy" id="183150"/>
    <lineage>
        <taxon>Eukaryota</taxon>
        <taxon>Metazoa</taxon>
        <taxon>Chordata</taxon>
        <taxon>Craniata</taxon>
        <taxon>Vertebrata</taxon>
        <taxon>Euteleostomi</taxon>
        <taxon>Actinopterygii</taxon>
        <taxon>Neopterygii</taxon>
        <taxon>Teleostei</taxon>
        <taxon>Neoteleostei</taxon>
        <taxon>Acanthomorphata</taxon>
        <taxon>Ovalentaria</taxon>
        <taxon>Atherinomorphae</taxon>
        <taxon>Beloniformes</taxon>
        <taxon>Adrianichthyidae</taxon>
        <taxon>Oryziinae</taxon>
        <taxon>Oryzias</taxon>
    </lineage>
</organism>
<dbReference type="Ensembl" id="ENSOSIT00000037305.1">
    <property type="protein sequence ID" value="ENSOSIP00000035382.1"/>
    <property type="gene ID" value="ENSOSIG00000017678.1"/>
</dbReference>
<dbReference type="SMART" id="SM00134">
    <property type="entry name" value="LU"/>
    <property type="match status" value="2"/>
</dbReference>
<dbReference type="InterPro" id="IPR016054">
    <property type="entry name" value="LY6_UPA_recep-like"/>
</dbReference>
<evidence type="ECO:0000256" key="1">
    <source>
        <dbReference type="ARBA" id="ARBA00004613"/>
    </source>
</evidence>
<dbReference type="SUPFAM" id="SSF57302">
    <property type="entry name" value="Snake toxin-like"/>
    <property type="match status" value="2"/>
</dbReference>
<sequence>MHLFALTLGIWLLPKGDTLTCWECTQGISQNCTQRECPSQNHQCGASRVITYIGGSKLLDNNKLGCVLPEDCGEGSINFGLSKIWAKTQCCNYKLCNNQWVPDPIKTITNGRQCFGSLGLTCSNVLACEGNEDHCITTTVDVGGTTTTVQGCASKLMCSASNIVPSQLLGTNSSCCKGNLCNSPVTATAVTASAGLQLVVVALVSLTLFS</sequence>
<keyword evidence="2" id="KW-0964">Secreted</keyword>
<dbReference type="AlphaFoldDB" id="A0A8C7YXH5"/>
<dbReference type="Gene3D" id="2.10.60.10">
    <property type="entry name" value="CD59"/>
    <property type="match status" value="2"/>
</dbReference>
<reference evidence="5" key="2">
    <citation type="submission" date="2025-09" db="UniProtKB">
        <authorList>
            <consortium name="Ensembl"/>
        </authorList>
    </citation>
    <scope>IDENTIFICATION</scope>
</reference>
<evidence type="ECO:0000313" key="5">
    <source>
        <dbReference type="Ensembl" id="ENSOSIP00000035382.1"/>
    </source>
</evidence>
<keyword evidence="3" id="KW-0732">Signal</keyword>
<dbReference type="InterPro" id="IPR050918">
    <property type="entry name" value="CNF-like_PLA2_Inhibitor"/>
</dbReference>
<dbReference type="GO" id="GO:0005576">
    <property type="term" value="C:extracellular region"/>
    <property type="evidence" value="ECO:0007669"/>
    <property type="project" value="UniProtKB-SubCell"/>
</dbReference>
<keyword evidence="6" id="KW-1185">Reference proteome</keyword>
<evidence type="ECO:0000313" key="6">
    <source>
        <dbReference type="Proteomes" id="UP000694383"/>
    </source>
</evidence>